<proteinExistence type="predicted"/>
<organism evidence="2 3">
    <name type="scientific">Blepharisma stoltei</name>
    <dbReference type="NCBI Taxonomy" id="1481888"/>
    <lineage>
        <taxon>Eukaryota</taxon>
        <taxon>Sar</taxon>
        <taxon>Alveolata</taxon>
        <taxon>Ciliophora</taxon>
        <taxon>Postciliodesmatophora</taxon>
        <taxon>Heterotrichea</taxon>
        <taxon>Heterotrichida</taxon>
        <taxon>Blepharismidae</taxon>
        <taxon>Blepharisma</taxon>
    </lineage>
</organism>
<comment type="caution">
    <text evidence="2">The sequence shown here is derived from an EMBL/GenBank/DDBJ whole genome shotgun (WGS) entry which is preliminary data.</text>
</comment>
<dbReference type="EMBL" id="CAJZBQ010000024">
    <property type="protein sequence ID" value="CAG9319936.1"/>
    <property type="molecule type" value="Genomic_DNA"/>
</dbReference>
<evidence type="ECO:0000313" key="2">
    <source>
        <dbReference type="EMBL" id="CAG9319936.1"/>
    </source>
</evidence>
<protein>
    <submittedName>
        <fullName evidence="2">Uncharacterized protein</fullName>
    </submittedName>
</protein>
<evidence type="ECO:0000313" key="3">
    <source>
        <dbReference type="Proteomes" id="UP001162131"/>
    </source>
</evidence>
<keyword evidence="3" id="KW-1185">Reference proteome</keyword>
<accession>A0AAU9J2H4</accession>
<gene>
    <name evidence="2" type="ORF">BSTOLATCC_MIC25179</name>
</gene>
<dbReference type="Proteomes" id="UP001162131">
    <property type="component" value="Unassembled WGS sequence"/>
</dbReference>
<feature type="region of interest" description="Disordered" evidence="1">
    <location>
        <begin position="1"/>
        <end position="53"/>
    </location>
</feature>
<dbReference type="AlphaFoldDB" id="A0AAU9J2H4"/>
<feature type="compositionally biased region" description="Polar residues" evidence="1">
    <location>
        <begin position="1"/>
        <end position="50"/>
    </location>
</feature>
<name>A0AAU9J2H4_9CILI</name>
<evidence type="ECO:0000256" key="1">
    <source>
        <dbReference type="SAM" id="MobiDB-lite"/>
    </source>
</evidence>
<sequence>MNTDNTKTINPKQKQQNLSLFESPSLAYSNDNSSYNIPLTPPSKNSQEDSLFSHRGFSSPKVVKAAHNIIESPVCIRKLSFDRKEPRIVILNKRPISSNLLLDSPRNTGETEI</sequence>
<reference evidence="2" key="1">
    <citation type="submission" date="2021-09" db="EMBL/GenBank/DDBJ databases">
        <authorList>
            <consortium name="AG Swart"/>
            <person name="Singh M."/>
            <person name="Singh A."/>
            <person name="Seah K."/>
            <person name="Emmerich C."/>
        </authorList>
    </citation>
    <scope>NUCLEOTIDE SEQUENCE</scope>
    <source>
        <strain evidence="2">ATCC30299</strain>
    </source>
</reference>